<dbReference type="Proteomes" id="UP001148662">
    <property type="component" value="Unassembled WGS sequence"/>
</dbReference>
<organism evidence="1 2">
    <name type="scientific">Phlebia brevispora</name>
    <dbReference type="NCBI Taxonomy" id="194682"/>
    <lineage>
        <taxon>Eukaryota</taxon>
        <taxon>Fungi</taxon>
        <taxon>Dikarya</taxon>
        <taxon>Basidiomycota</taxon>
        <taxon>Agaricomycotina</taxon>
        <taxon>Agaricomycetes</taxon>
        <taxon>Polyporales</taxon>
        <taxon>Meruliaceae</taxon>
        <taxon>Phlebia</taxon>
    </lineage>
</organism>
<dbReference type="EMBL" id="JANHOG010000152">
    <property type="protein sequence ID" value="KAJ3557513.1"/>
    <property type="molecule type" value="Genomic_DNA"/>
</dbReference>
<gene>
    <name evidence="1" type="ORF">NM688_g1434</name>
</gene>
<evidence type="ECO:0000313" key="1">
    <source>
        <dbReference type="EMBL" id="KAJ3557513.1"/>
    </source>
</evidence>
<comment type="caution">
    <text evidence="1">The sequence shown here is derived from an EMBL/GenBank/DDBJ whole genome shotgun (WGS) entry which is preliminary data.</text>
</comment>
<accession>A0ACC1TB57</accession>
<protein>
    <submittedName>
        <fullName evidence="1">Uncharacterized protein</fullName>
    </submittedName>
</protein>
<evidence type="ECO:0000313" key="2">
    <source>
        <dbReference type="Proteomes" id="UP001148662"/>
    </source>
</evidence>
<proteinExistence type="predicted"/>
<reference evidence="1" key="1">
    <citation type="submission" date="2022-07" db="EMBL/GenBank/DDBJ databases">
        <title>Genome Sequence of Phlebia brevispora.</title>
        <authorList>
            <person name="Buettner E."/>
        </authorList>
    </citation>
    <scope>NUCLEOTIDE SEQUENCE</scope>
    <source>
        <strain evidence="1">MPL23</strain>
    </source>
</reference>
<name>A0ACC1TB57_9APHY</name>
<keyword evidence="2" id="KW-1185">Reference proteome</keyword>
<sequence>MGFPASRSERHTLSAIAHGRHFDSVDAMHRAMEMPSPSASTMATPAIRRNLNVERIIAAPSYPPPPPELITTLWL</sequence>